<proteinExistence type="predicted"/>
<dbReference type="Gene3D" id="3.30.420.10">
    <property type="entry name" value="Ribonuclease H-like superfamily/Ribonuclease H"/>
    <property type="match status" value="1"/>
</dbReference>
<feature type="region of interest" description="Disordered" evidence="1">
    <location>
        <begin position="87"/>
        <end position="132"/>
    </location>
</feature>
<evidence type="ECO:0000259" key="2">
    <source>
        <dbReference type="Pfam" id="PF03732"/>
    </source>
</evidence>
<gene>
    <name evidence="3" type="ORF">Tci_036252</name>
</gene>
<feature type="region of interest" description="Disordered" evidence="1">
    <location>
        <begin position="462"/>
        <end position="532"/>
    </location>
</feature>
<dbReference type="EMBL" id="BKCJ010004992">
    <property type="protein sequence ID" value="GEU64274.1"/>
    <property type="molecule type" value="Genomic_DNA"/>
</dbReference>
<keyword evidence="3" id="KW-0695">RNA-directed DNA polymerase</keyword>
<sequence>MKNLINMRPTLSTNIAKSNVKDLERCEHHRGGEVPPPPNSFPNRKNTKTLNQTMLDVFNLIITHNGYHIDGRSKGVGKTSSWNPGFELEDFGQVDDGGRKFSEGEGLVKDNGNQSSNLSSSTNPKGRNRRRSKQRIENLNLEEHSPPVVTMADQCTMAQLLQAPIEGYEDAIVVPAITADNFELKRGLLTLVQNKQFFGHDKEDPHAHIRYFNKITSTLKFLNVPNTSIKLMLFPFSLEGVTRIWLEKEPPRSIFTWDDLVSKFINQFFPPSKTTSLRNEITNFQQRFDESFNQDSLNSTTGAIIESKSKVRYSRDKPVVAKVSTNASTSGVSPDVVELKAIENLYLKPPQLITTKEIPAINRDNNFNQGPIYQPPVFQPPAYQAPAYQAPDPQTQGISKEDFSAYVKANDAVMKNMQPQGQNMQNQLTNLTDLITKFVNSNTATTSSACTLPSNTIANPKKAAKDTMNPTNNGNTEDVQPQAVQSESPVLTSKPITSLISEPTIAPVSSSKPNPKASIPYPSRRNDERNREKANNQIKKFYQIFKDMSFEISFADALILMPKFASTLKALIGNKEKLSLPDLTRTCMTLDLADRSISRPVGVAEDVYVKKLCPEVRKELKICEAKPDKSLVDESLVVELKVLPPHLEYEFLEGDDKLPVIIANNLSVEKKTALLTVLKSHKRAIAWKIYDIKGINPEFCTHKILMEEDFKPTVQHQRRVNPKIHDVIKQEVIKLLDAGLIYPISDSPWVSPVHCVPKKGGFTVVENRDNELIPTRLVTGENRASWLDKLDDALWAFRTAYKTPIGCTPYKLVYKKACHLPVELEHKAYWALKHANFDLKTAGDHRKIQINELNELCDQAYENSLIYKEKTKGFTNQKSRTVFLTLVTESSFLTPV</sequence>
<keyword evidence="3" id="KW-0548">Nucleotidyltransferase</keyword>
<dbReference type="SUPFAM" id="SSF56672">
    <property type="entry name" value="DNA/RNA polymerases"/>
    <property type="match status" value="1"/>
</dbReference>
<feature type="compositionally biased region" description="Basic and acidic residues" evidence="1">
    <location>
        <begin position="96"/>
        <end position="108"/>
    </location>
</feature>
<dbReference type="InterPro" id="IPR005162">
    <property type="entry name" value="Retrotrans_gag_dom"/>
</dbReference>
<dbReference type="InterPro" id="IPR043502">
    <property type="entry name" value="DNA/RNA_pol_sf"/>
</dbReference>
<dbReference type="InterPro" id="IPR036397">
    <property type="entry name" value="RNaseH_sf"/>
</dbReference>
<organism evidence="3">
    <name type="scientific">Tanacetum cinerariifolium</name>
    <name type="common">Dalmatian daisy</name>
    <name type="synonym">Chrysanthemum cinerariifolium</name>
    <dbReference type="NCBI Taxonomy" id="118510"/>
    <lineage>
        <taxon>Eukaryota</taxon>
        <taxon>Viridiplantae</taxon>
        <taxon>Streptophyta</taxon>
        <taxon>Embryophyta</taxon>
        <taxon>Tracheophyta</taxon>
        <taxon>Spermatophyta</taxon>
        <taxon>Magnoliopsida</taxon>
        <taxon>eudicotyledons</taxon>
        <taxon>Gunneridae</taxon>
        <taxon>Pentapetalae</taxon>
        <taxon>asterids</taxon>
        <taxon>campanulids</taxon>
        <taxon>Asterales</taxon>
        <taxon>Asteraceae</taxon>
        <taxon>Asteroideae</taxon>
        <taxon>Anthemideae</taxon>
        <taxon>Anthemidinae</taxon>
        <taxon>Tanacetum</taxon>
    </lineage>
</organism>
<dbReference type="Gene3D" id="3.10.10.10">
    <property type="entry name" value="HIV Type 1 Reverse Transcriptase, subunit A, domain 1"/>
    <property type="match status" value="1"/>
</dbReference>
<name>A0A6L2LVG1_TANCI</name>
<comment type="caution">
    <text evidence="3">The sequence shown here is derived from an EMBL/GenBank/DDBJ whole genome shotgun (WGS) entry which is preliminary data.</text>
</comment>
<evidence type="ECO:0000256" key="1">
    <source>
        <dbReference type="SAM" id="MobiDB-lite"/>
    </source>
</evidence>
<dbReference type="AlphaFoldDB" id="A0A6L2LVG1"/>
<dbReference type="GO" id="GO:0003964">
    <property type="term" value="F:RNA-directed DNA polymerase activity"/>
    <property type="evidence" value="ECO:0007669"/>
    <property type="project" value="UniProtKB-KW"/>
</dbReference>
<keyword evidence="3" id="KW-0808">Transferase</keyword>
<dbReference type="PANTHER" id="PTHR33223">
    <property type="entry name" value="CCHC-TYPE DOMAIN-CONTAINING PROTEIN"/>
    <property type="match status" value="1"/>
</dbReference>
<dbReference type="PANTHER" id="PTHR33223:SF11">
    <property type="entry name" value="ELEMENT PROTEIN, PUTATIVE-RELATED"/>
    <property type="match status" value="1"/>
</dbReference>
<dbReference type="GO" id="GO:0003676">
    <property type="term" value="F:nucleic acid binding"/>
    <property type="evidence" value="ECO:0007669"/>
    <property type="project" value="InterPro"/>
</dbReference>
<feature type="domain" description="Retrotransposon gag" evidence="2">
    <location>
        <begin position="233"/>
        <end position="292"/>
    </location>
</feature>
<evidence type="ECO:0000313" key="3">
    <source>
        <dbReference type="EMBL" id="GEU64274.1"/>
    </source>
</evidence>
<protein>
    <submittedName>
        <fullName evidence="3">Reverse transcriptase domain-containing protein</fullName>
    </submittedName>
</protein>
<feature type="compositionally biased region" description="Polar residues" evidence="1">
    <location>
        <begin position="111"/>
        <end position="125"/>
    </location>
</feature>
<reference evidence="3" key="1">
    <citation type="journal article" date="2019" name="Sci. Rep.">
        <title>Draft genome of Tanacetum cinerariifolium, the natural source of mosquito coil.</title>
        <authorList>
            <person name="Yamashiro T."/>
            <person name="Shiraishi A."/>
            <person name="Satake H."/>
            <person name="Nakayama K."/>
        </authorList>
    </citation>
    <scope>NUCLEOTIDE SEQUENCE</scope>
</reference>
<feature type="compositionally biased region" description="Polar residues" evidence="1">
    <location>
        <begin position="468"/>
        <end position="513"/>
    </location>
</feature>
<dbReference type="Pfam" id="PF03732">
    <property type="entry name" value="Retrotrans_gag"/>
    <property type="match status" value="1"/>
</dbReference>
<accession>A0A6L2LVG1</accession>